<protein>
    <submittedName>
        <fullName evidence="2">Uncharacterized protein</fullName>
    </submittedName>
</protein>
<dbReference type="EMBL" id="JAFBBU010000001">
    <property type="protein sequence ID" value="MBM7470750.1"/>
    <property type="molecule type" value="Genomic_DNA"/>
</dbReference>
<dbReference type="RefSeq" id="WP_205106455.1">
    <property type="nucleotide sequence ID" value="NZ_BAAAHT010000018.1"/>
</dbReference>
<feature type="transmembrane region" description="Helical" evidence="1">
    <location>
        <begin position="111"/>
        <end position="130"/>
    </location>
</feature>
<dbReference type="Proteomes" id="UP000776164">
    <property type="component" value="Unassembled WGS sequence"/>
</dbReference>
<keyword evidence="1" id="KW-1133">Transmembrane helix</keyword>
<feature type="transmembrane region" description="Helical" evidence="1">
    <location>
        <begin position="12"/>
        <end position="34"/>
    </location>
</feature>
<evidence type="ECO:0000313" key="2">
    <source>
        <dbReference type="EMBL" id="MBM7470750.1"/>
    </source>
</evidence>
<proteinExistence type="predicted"/>
<comment type="caution">
    <text evidence="2">The sequence shown here is derived from an EMBL/GenBank/DDBJ whole genome shotgun (WGS) entry which is preliminary data.</text>
</comment>
<evidence type="ECO:0000313" key="3">
    <source>
        <dbReference type="Proteomes" id="UP000776164"/>
    </source>
</evidence>
<keyword evidence="1" id="KW-0472">Membrane</keyword>
<keyword evidence="1" id="KW-0812">Transmembrane</keyword>
<evidence type="ECO:0000256" key="1">
    <source>
        <dbReference type="SAM" id="Phobius"/>
    </source>
</evidence>
<reference evidence="2 3" key="1">
    <citation type="submission" date="2021-01" db="EMBL/GenBank/DDBJ databases">
        <title>Sequencing the genomes of 1000 actinobacteria strains.</title>
        <authorList>
            <person name="Klenk H.-P."/>
        </authorList>
    </citation>
    <scope>NUCLEOTIDE SEQUENCE [LARGE SCALE GENOMIC DNA]</scope>
    <source>
        <strain evidence="2 3">DSM 13057</strain>
    </source>
</reference>
<name>A0ABS2L1V1_9MICO</name>
<organism evidence="2 3">
    <name type="scientific">Subtercola frigoramans</name>
    <dbReference type="NCBI Taxonomy" id="120298"/>
    <lineage>
        <taxon>Bacteria</taxon>
        <taxon>Bacillati</taxon>
        <taxon>Actinomycetota</taxon>
        <taxon>Actinomycetes</taxon>
        <taxon>Micrococcales</taxon>
        <taxon>Microbacteriaceae</taxon>
        <taxon>Subtercola</taxon>
    </lineage>
</organism>
<sequence>MFAEIRHWELSRWLTSAGVSVAVATGLLFLAGVFQQPAPGALQTPLGWEVPAIALSAVLAGLLIASYVRPAIGAEVTFCDVRWPGLSLALTAVGTQTASAQTLVTGVARPAVALAAIGVLAWALIARLRLEHDLRLHALRVASGEEPAEGMTCTTCRPLFSRISQ</sequence>
<feature type="transmembrane region" description="Helical" evidence="1">
    <location>
        <begin position="46"/>
        <end position="68"/>
    </location>
</feature>
<accession>A0ABS2L1V1</accession>
<gene>
    <name evidence="2" type="ORF">JOE66_000384</name>
</gene>
<keyword evidence="3" id="KW-1185">Reference proteome</keyword>